<name>A0A345DB63_9BURK</name>
<dbReference type="Pfam" id="PF04954">
    <property type="entry name" value="SIP"/>
    <property type="match status" value="1"/>
</dbReference>
<dbReference type="PROSITE" id="PS51384">
    <property type="entry name" value="FAD_FR"/>
    <property type="match status" value="1"/>
</dbReference>
<dbReference type="InterPro" id="IPR017927">
    <property type="entry name" value="FAD-bd_FR_type"/>
</dbReference>
<evidence type="ECO:0000313" key="4">
    <source>
        <dbReference type="Proteomes" id="UP000252182"/>
    </source>
</evidence>
<reference evidence="4" key="1">
    <citation type="submission" date="2018-07" db="EMBL/GenBank/DDBJ databases">
        <authorList>
            <person name="Kim H."/>
        </authorList>
    </citation>
    <scope>NUCLEOTIDE SEQUENCE [LARGE SCALE GENOMIC DNA]</scope>
    <source>
        <strain evidence="4">F02</strain>
    </source>
</reference>
<dbReference type="InterPro" id="IPR017938">
    <property type="entry name" value="Riboflavin_synthase-like_b-brl"/>
</dbReference>
<dbReference type="InterPro" id="IPR039374">
    <property type="entry name" value="SIP_fam"/>
</dbReference>
<dbReference type="InterPro" id="IPR007037">
    <property type="entry name" value="SIP_rossman_dom"/>
</dbReference>
<organism evidence="3 4">
    <name type="scientific">Ephemeroptericola cinctiostellae</name>
    <dbReference type="NCBI Taxonomy" id="2268024"/>
    <lineage>
        <taxon>Bacteria</taxon>
        <taxon>Pseudomonadati</taxon>
        <taxon>Pseudomonadota</taxon>
        <taxon>Betaproteobacteria</taxon>
        <taxon>Burkholderiales</taxon>
        <taxon>Burkholderiaceae</taxon>
        <taxon>Ephemeroptericola</taxon>
    </lineage>
</organism>
<evidence type="ECO:0000256" key="1">
    <source>
        <dbReference type="ARBA" id="ARBA00035644"/>
    </source>
</evidence>
<evidence type="ECO:0000313" key="3">
    <source>
        <dbReference type="EMBL" id="AXF85601.1"/>
    </source>
</evidence>
<dbReference type="SUPFAM" id="SSF63380">
    <property type="entry name" value="Riboflavin synthase domain-like"/>
    <property type="match status" value="1"/>
</dbReference>
<dbReference type="PANTHER" id="PTHR30157:SF0">
    <property type="entry name" value="NADPH-DEPENDENT FERRIC-CHELATE REDUCTASE"/>
    <property type="match status" value="1"/>
</dbReference>
<dbReference type="InterPro" id="IPR013113">
    <property type="entry name" value="SIP_FAD-bd"/>
</dbReference>
<dbReference type="Proteomes" id="UP000252182">
    <property type="component" value="Chromosome"/>
</dbReference>
<dbReference type="CDD" id="cd06193">
    <property type="entry name" value="siderophore_interacting"/>
    <property type="match status" value="1"/>
</dbReference>
<dbReference type="PANTHER" id="PTHR30157">
    <property type="entry name" value="FERRIC REDUCTASE, NADPH-DEPENDENT"/>
    <property type="match status" value="1"/>
</dbReference>
<keyword evidence="4" id="KW-1185">Reference proteome</keyword>
<sequence length="273" mass="30134">MSKVKKTPPRLLRVVKTQDLSPYLRRVVLTGESLSNFPVSSLGAHIKLMLPQSHQISPVLPTLDGGKVVWPEPHLKPILRTYTVADFDPVLNLLSVDFVMHGDNGPASRWAHSAVVGSSIGVAGPGGPDLFQAQADWFVLAGDLSALPVIRAVLSQLPKNARGYAFIEVADLSAHQPLPHPMGMHISWLNRKSQPAGQSQLLLQAVKNMSWLEGVASATIAGESSQVVLIRDYLRIDKQLSRDMMYAVPYWKDEQTEEEYHQERHLIMDGLEA</sequence>
<protein>
    <submittedName>
        <fullName evidence="3">Vibriobactin utilization protein ViuB</fullName>
    </submittedName>
</protein>
<dbReference type="Gene3D" id="2.40.30.10">
    <property type="entry name" value="Translation factors"/>
    <property type="match status" value="1"/>
</dbReference>
<dbReference type="RefSeq" id="WP_114562780.1">
    <property type="nucleotide sequence ID" value="NZ_CP031124.1"/>
</dbReference>
<feature type="domain" description="FAD-binding FR-type" evidence="2">
    <location>
        <begin position="7"/>
        <end position="132"/>
    </location>
</feature>
<comment type="similarity">
    <text evidence="1">Belongs to the SIP oxidoreductase family.</text>
</comment>
<accession>A0A345DB63</accession>
<dbReference type="OrthoDB" id="9814826at2"/>
<dbReference type="GO" id="GO:0016491">
    <property type="term" value="F:oxidoreductase activity"/>
    <property type="evidence" value="ECO:0007669"/>
    <property type="project" value="InterPro"/>
</dbReference>
<gene>
    <name evidence="3" type="primary">viuB</name>
    <name evidence="3" type="ORF">DTO96_101332</name>
</gene>
<dbReference type="EMBL" id="CP031124">
    <property type="protein sequence ID" value="AXF85601.1"/>
    <property type="molecule type" value="Genomic_DNA"/>
</dbReference>
<dbReference type="AlphaFoldDB" id="A0A345DB63"/>
<dbReference type="InterPro" id="IPR039261">
    <property type="entry name" value="FNR_nucleotide-bd"/>
</dbReference>
<proteinExistence type="inferred from homology"/>
<dbReference type="KEGG" id="hyf:DTO96_101332"/>
<dbReference type="Pfam" id="PF08021">
    <property type="entry name" value="FAD_binding_9"/>
    <property type="match status" value="1"/>
</dbReference>
<evidence type="ECO:0000259" key="2">
    <source>
        <dbReference type="PROSITE" id="PS51384"/>
    </source>
</evidence>
<dbReference type="Gene3D" id="3.40.50.80">
    <property type="entry name" value="Nucleotide-binding domain of ferredoxin-NADP reductase (FNR) module"/>
    <property type="match status" value="1"/>
</dbReference>